<gene>
    <name evidence="3" type="ORF">H2200_002941</name>
</gene>
<comment type="caution">
    <text evidence="3">The sequence shown here is derived from an EMBL/GenBank/DDBJ whole genome shotgun (WGS) entry which is preliminary data.</text>
</comment>
<proteinExistence type="predicted"/>
<feature type="signal peptide" evidence="2">
    <location>
        <begin position="1"/>
        <end position="15"/>
    </location>
</feature>
<organism evidence="3 4">
    <name type="scientific">Cladophialophora chaetospira</name>
    <dbReference type="NCBI Taxonomy" id="386627"/>
    <lineage>
        <taxon>Eukaryota</taxon>
        <taxon>Fungi</taxon>
        <taxon>Dikarya</taxon>
        <taxon>Ascomycota</taxon>
        <taxon>Pezizomycotina</taxon>
        <taxon>Eurotiomycetes</taxon>
        <taxon>Chaetothyriomycetidae</taxon>
        <taxon>Chaetothyriales</taxon>
        <taxon>Herpotrichiellaceae</taxon>
        <taxon>Cladophialophora</taxon>
    </lineage>
</organism>
<protein>
    <submittedName>
        <fullName evidence="3">Uncharacterized protein</fullName>
    </submittedName>
</protein>
<evidence type="ECO:0000256" key="2">
    <source>
        <dbReference type="SAM" id="SignalP"/>
    </source>
</evidence>
<evidence type="ECO:0000313" key="4">
    <source>
        <dbReference type="Proteomes" id="UP001172673"/>
    </source>
</evidence>
<accession>A0AA38XGE9</accession>
<keyword evidence="2" id="KW-0732">Signal</keyword>
<keyword evidence="4" id="KW-1185">Reference proteome</keyword>
<dbReference type="AlphaFoldDB" id="A0AA38XGE9"/>
<name>A0AA38XGE9_9EURO</name>
<reference evidence="3" key="1">
    <citation type="submission" date="2022-10" db="EMBL/GenBank/DDBJ databases">
        <title>Culturing micro-colonial fungi from biological soil crusts in the Mojave desert and describing Neophaeococcomyces mojavensis, and introducing the new genera and species Taxawa tesnikishii.</title>
        <authorList>
            <person name="Kurbessoian T."/>
            <person name="Stajich J.E."/>
        </authorList>
    </citation>
    <scope>NUCLEOTIDE SEQUENCE</scope>
    <source>
        <strain evidence="3">TK_41</strain>
    </source>
</reference>
<evidence type="ECO:0000256" key="1">
    <source>
        <dbReference type="SAM" id="MobiDB-lite"/>
    </source>
</evidence>
<evidence type="ECO:0000313" key="3">
    <source>
        <dbReference type="EMBL" id="KAJ9613000.1"/>
    </source>
</evidence>
<dbReference type="Proteomes" id="UP001172673">
    <property type="component" value="Unassembled WGS sequence"/>
</dbReference>
<feature type="region of interest" description="Disordered" evidence="1">
    <location>
        <begin position="110"/>
        <end position="137"/>
    </location>
</feature>
<sequence length="167" mass="17424">MAWLAMLLFVQTALTFAVTRMPVQTEAPLVPTTATVNVTSVVPTTFWTATSEPTPVTSQEPLSALITIAPLPQNPLGKRQCCWNDQGFRVDCGQWTGYYYTWGPPGDPYQGGPPGCGQSGGDNGGSGGSGSPQPGTVVVYSNGGAPVDLTSWSAILGTLCLGLLLFI</sequence>
<feature type="chain" id="PRO_5041448275" evidence="2">
    <location>
        <begin position="16"/>
        <end position="167"/>
    </location>
</feature>
<dbReference type="EMBL" id="JAPDRK010000004">
    <property type="protein sequence ID" value="KAJ9613000.1"/>
    <property type="molecule type" value="Genomic_DNA"/>
</dbReference>
<feature type="compositionally biased region" description="Gly residues" evidence="1">
    <location>
        <begin position="112"/>
        <end position="130"/>
    </location>
</feature>